<dbReference type="EMBL" id="KQ434793">
    <property type="protein sequence ID" value="KZC05512.1"/>
    <property type="molecule type" value="Genomic_DNA"/>
</dbReference>
<proteinExistence type="predicted"/>
<organism evidence="1 2">
    <name type="scientific">Dufourea novaeangliae</name>
    <name type="common">Sweat bee</name>
    <dbReference type="NCBI Taxonomy" id="178035"/>
    <lineage>
        <taxon>Eukaryota</taxon>
        <taxon>Metazoa</taxon>
        <taxon>Ecdysozoa</taxon>
        <taxon>Arthropoda</taxon>
        <taxon>Hexapoda</taxon>
        <taxon>Insecta</taxon>
        <taxon>Pterygota</taxon>
        <taxon>Neoptera</taxon>
        <taxon>Endopterygota</taxon>
        <taxon>Hymenoptera</taxon>
        <taxon>Apocrita</taxon>
        <taxon>Aculeata</taxon>
        <taxon>Apoidea</taxon>
        <taxon>Anthophila</taxon>
        <taxon>Halictidae</taxon>
        <taxon>Rophitinae</taxon>
        <taxon>Dufourea</taxon>
    </lineage>
</organism>
<evidence type="ECO:0000313" key="2">
    <source>
        <dbReference type="Proteomes" id="UP000076502"/>
    </source>
</evidence>
<name>A0A154P111_DUFNO</name>
<reference evidence="1 2" key="1">
    <citation type="submission" date="2015-07" db="EMBL/GenBank/DDBJ databases">
        <title>The genome of Dufourea novaeangliae.</title>
        <authorList>
            <person name="Pan H."/>
            <person name="Kapheim K."/>
        </authorList>
    </citation>
    <scope>NUCLEOTIDE SEQUENCE [LARGE SCALE GENOMIC DNA]</scope>
    <source>
        <strain evidence="1">0120121106</strain>
        <tissue evidence="1">Whole body</tissue>
    </source>
</reference>
<sequence>MQRHKIVPPWLKLKLFHNSTYSKPALNVTRKRLDESYIVIPITGEGGCGTCQALNFLPGALQQLPFHEPTAERGKIKKKLHVRASGDAILM</sequence>
<dbReference type="Proteomes" id="UP000076502">
    <property type="component" value="Unassembled WGS sequence"/>
</dbReference>
<accession>A0A154P111</accession>
<dbReference type="AlphaFoldDB" id="A0A154P111"/>
<protein>
    <submittedName>
        <fullName evidence="1">Uncharacterized protein</fullName>
    </submittedName>
</protein>
<evidence type="ECO:0000313" key="1">
    <source>
        <dbReference type="EMBL" id="KZC05512.1"/>
    </source>
</evidence>
<gene>
    <name evidence="1" type="ORF">WN55_06995</name>
</gene>
<keyword evidence="2" id="KW-1185">Reference proteome</keyword>